<evidence type="ECO:0000256" key="7">
    <source>
        <dbReference type="SAM" id="Phobius"/>
    </source>
</evidence>
<protein>
    <submittedName>
        <fullName evidence="10">ABC transporter permease</fullName>
    </submittedName>
</protein>
<dbReference type="GO" id="GO:0044874">
    <property type="term" value="P:lipoprotein localization to outer membrane"/>
    <property type="evidence" value="ECO:0007669"/>
    <property type="project" value="TreeGrafter"/>
</dbReference>
<dbReference type="InterPro" id="IPR025857">
    <property type="entry name" value="MacB_PCD"/>
</dbReference>
<keyword evidence="3" id="KW-1003">Cell membrane</keyword>
<dbReference type="InterPro" id="IPR003838">
    <property type="entry name" value="ABC3_permease_C"/>
</dbReference>
<feature type="domain" description="MacB-like periplasmic core" evidence="9">
    <location>
        <begin position="18"/>
        <end position="231"/>
    </location>
</feature>
<dbReference type="Proteomes" id="UP001209229">
    <property type="component" value="Unassembled WGS sequence"/>
</dbReference>
<dbReference type="PANTHER" id="PTHR30489:SF0">
    <property type="entry name" value="LIPOPROTEIN-RELEASING SYSTEM TRANSMEMBRANE PROTEIN LOLE"/>
    <property type="match status" value="1"/>
</dbReference>
<keyword evidence="5 7" id="KW-1133">Transmembrane helix</keyword>
<comment type="subcellular location">
    <subcellularLocation>
        <location evidence="1">Cell membrane</location>
        <topology evidence="1">Multi-pass membrane protein</topology>
    </subcellularLocation>
</comment>
<comment type="caution">
    <text evidence="10">The sequence shown here is derived from an EMBL/GenBank/DDBJ whole genome shotgun (WGS) entry which is preliminary data.</text>
</comment>
<dbReference type="InterPro" id="IPR051447">
    <property type="entry name" value="Lipoprotein-release_system"/>
</dbReference>
<sequence>MKLIVIAWRNLWRNKKRTLITVSSIFLGVILCSLMGSMQQGSYNNMIENVVNFYSGYIQIHNEDYWEDKNINNSFLESDSLEKAITAMDQVEYILPRLESFALVSSGELTKGAMVMGVDPEKENNLTSIGDKIIAGNYLQEKDDGVLLGFKLAEKLKIEVGDTVVLLGQGYHGVTAAGKYPVRGLFKSSNPNLNRRLVYFEISNAQRFYGGNKILTSYVVMVKDNKVAKELLPSLKDKVSSPYKVKSWEEMFPVLLQQIESDKSSAMVMKAILYIVIMFGIFGTVMMMISERKREFGVMMAVGMQKSKLAFTVFIETLFMGLMGVVMGFLGSMPVVGYFFYHPIPLTGKVAEWMSDLGFEPFMFFAWDAQVFVNQMLVVFFITILISVFPFVRIVRMSGINALKG</sequence>
<evidence type="ECO:0000256" key="5">
    <source>
        <dbReference type="ARBA" id="ARBA00022989"/>
    </source>
</evidence>
<feature type="transmembrane region" description="Helical" evidence="7">
    <location>
        <begin position="271"/>
        <end position="289"/>
    </location>
</feature>
<feature type="transmembrane region" description="Helical" evidence="7">
    <location>
        <begin position="309"/>
        <end position="330"/>
    </location>
</feature>
<evidence type="ECO:0000313" key="10">
    <source>
        <dbReference type="EMBL" id="MCW3786733.1"/>
    </source>
</evidence>
<dbReference type="AlphaFoldDB" id="A0AAE3SEQ2"/>
<feature type="transmembrane region" description="Helical" evidence="7">
    <location>
        <begin position="372"/>
        <end position="395"/>
    </location>
</feature>
<evidence type="ECO:0000259" key="8">
    <source>
        <dbReference type="Pfam" id="PF02687"/>
    </source>
</evidence>
<comment type="similarity">
    <text evidence="2">Belongs to the ABC-4 integral membrane protein family. LolC/E subfamily.</text>
</comment>
<keyword evidence="6 7" id="KW-0472">Membrane</keyword>
<evidence type="ECO:0000256" key="6">
    <source>
        <dbReference type="ARBA" id="ARBA00023136"/>
    </source>
</evidence>
<gene>
    <name evidence="10" type="ORF">OM075_09660</name>
</gene>
<evidence type="ECO:0000256" key="1">
    <source>
        <dbReference type="ARBA" id="ARBA00004651"/>
    </source>
</evidence>
<dbReference type="RefSeq" id="WP_301190298.1">
    <property type="nucleotide sequence ID" value="NZ_JAPDPJ010000018.1"/>
</dbReference>
<dbReference type="Pfam" id="PF12704">
    <property type="entry name" value="MacB_PCD"/>
    <property type="match status" value="1"/>
</dbReference>
<dbReference type="GO" id="GO:0098797">
    <property type="term" value="C:plasma membrane protein complex"/>
    <property type="evidence" value="ECO:0007669"/>
    <property type="project" value="TreeGrafter"/>
</dbReference>
<reference evidence="10" key="1">
    <citation type="submission" date="2022-10" db="EMBL/GenBank/DDBJ databases">
        <authorList>
            <person name="Yu W.X."/>
        </authorList>
    </citation>
    <scope>NUCLEOTIDE SEQUENCE</scope>
    <source>
        <strain evidence="10">AAT</strain>
    </source>
</reference>
<dbReference type="EMBL" id="JAPDPJ010000018">
    <property type="protein sequence ID" value="MCW3786733.1"/>
    <property type="molecule type" value="Genomic_DNA"/>
</dbReference>
<organism evidence="10 11">
    <name type="scientific">Plebeiibacterium sediminum</name>
    <dbReference type="NCBI Taxonomy" id="2992112"/>
    <lineage>
        <taxon>Bacteria</taxon>
        <taxon>Pseudomonadati</taxon>
        <taxon>Bacteroidota</taxon>
        <taxon>Bacteroidia</taxon>
        <taxon>Marinilabiliales</taxon>
        <taxon>Marinilabiliaceae</taxon>
        <taxon>Plebeiibacterium</taxon>
    </lineage>
</organism>
<evidence type="ECO:0000256" key="3">
    <source>
        <dbReference type="ARBA" id="ARBA00022475"/>
    </source>
</evidence>
<evidence type="ECO:0000313" key="11">
    <source>
        <dbReference type="Proteomes" id="UP001209229"/>
    </source>
</evidence>
<dbReference type="Pfam" id="PF02687">
    <property type="entry name" value="FtsX"/>
    <property type="match status" value="1"/>
</dbReference>
<accession>A0AAE3SEQ2</accession>
<evidence type="ECO:0000259" key="9">
    <source>
        <dbReference type="Pfam" id="PF12704"/>
    </source>
</evidence>
<evidence type="ECO:0000256" key="4">
    <source>
        <dbReference type="ARBA" id="ARBA00022692"/>
    </source>
</evidence>
<keyword evidence="4 7" id="KW-0812">Transmembrane</keyword>
<dbReference type="PANTHER" id="PTHR30489">
    <property type="entry name" value="LIPOPROTEIN-RELEASING SYSTEM TRANSMEMBRANE PROTEIN LOLE"/>
    <property type="match status" value="1"/>
</dbReference>
<feature type="transmembrane region" description="Helical" evidence="7">
    <location>
        <begin position="20"/>
        <end position="38"/>
    </location>
</feature>
<feature type="domain" description="ABC3 transporter permease C-terminal" evidence="8">
    <location>
        <begin position="271"/>
        <end position="398"/>
    </location>
</feature>
<evidence type="ECO:0000256" key="2">
    <source>
        <dbReference type="ARBA" id="ARBA00005236"/>
    </source>
</evidence>
<keyword evidence="11" id="KW-1185">Reference proteome</keyword>
<name>A0AAE3SEQ2_9BACT</name>
<proteinExistence type="inferred from homology"/>